<dbReference type="Proteomes" id="UP000663860">
    <property type="component" value="Unassembled WGS sequence"/>
</dbReference>
<feature type="transmembrane region" description="Helical" evidence="2">
    <location>
        <begin position="12"/>
        <end position="33"/>
    </location>
</feature>
<proteinExistence type="predicted"/>
<feature type="transmembrane region" description="Helical" evidence="2">
    <location>
        <begin position="229"/>
        <end position="248"/>
    </location>
</feature>
<evidence type="ECO:0000313" key="4">
    <source>
        <dbReference type="EMBL" id="CAF0937910.1"/>
    </source>
</evidence>
<feature type="compositionally biased region" description="Pro residues" evidence="1">
    <location>
        <begin position="275"/>
        <end position="306"/>
    </location>
</feature>
<feature type="compositionally biased region" description="Polar residues" evidence="1">
    <location>
        <begin position="44"/>
        <end position="62"/>
    </location>
</feature>
<feature type="region of interest" description="Disordered" evidence="1">
    <location>
        <begin position="43"/>
        <end position="64"/>
    </location>
</feature>
<dbReference type="OrthoDB" id="10058010at2759"/>
<evidence type="ECO:0000313" key="5">
    <source>
        <dbReference type="EMBL" id="CAF3588392.1"/>
    </source>
</evidence>
<comment type="caution">
    <text evidence="4">The sequence shown here is derived from an EMBL/GenBank/DDBJ whole genome shotgun (WGS) entry which is preliminary data.</text>
</comment>
<feature type="compositionally biased region" description="Low complexity" evidence="1">
    <location>
        <begin position="312"/>
        <end position="322"/>
    </location>
</feature>
<accession>A0A814CBA0</accession>
<organism evidence="4 7">
    <name type="scientific">Adineta steineri</name>
    <dbReference type="NCBI Taxonomy" id="433720"/>
    <lineage>
        <taxon>Eukaryota</taxon>
        <taxon>Metazoa</taxon>
        <taxon>Spiralia</taxon>
        <taxon>Gnathifera</taxon>
        <taxon>Rotifera</taxon>
        <taxon>Eurotatoria</taxon>
        <taxon>Bdelloidea</taxon>
        <taxon>Adinetida</taxon>
        <taxon>Adinetidae</taxon>
        <taxon>Adineta</taxon>
    </lineage>
</organism>
<sequence>MFISGGRAIGAIIGIISACSLFVLLFACCIVYYRRYLTRKARNEQTNTEQPQVTNRTANYMSSDPPPYSEAVKVLSLTCTDGKGFGGGRGGGGFKGGSRGGGSFGGSKGAGTFGGSSGYGGMNKVRTGSSFGSNARSFGMGALGGVAAYSLMNSMSSHRSYRPGYYDPGYGTGSTCFNNKNMNGTTFGSFRCPLNGFPIEARSCCGPYGNQFCCIPDGYTSDSRHYRSSFGGILLVIIIVAIIVFIFVRHRRRSQKDVVMVPMEPPLDEEQRPPFYHPPPPPMGYPPPPMGYPQPPHGNPYAPPPQNYDGSYNPYPQQQHQMPYPPQQQPYPPQQQSYNPYQVKEGGPPAYNDAMVYNQGYPATKPM</sequence>
<feature type="region of interest" description="Disordered" evidence="1">
    <location>
        <begin position="263"/>
        <end position="354"/>
    </location>
</feature>
<dbReference type="EMBL" id="CAJNOE010000046">
    <property type="protein sequence ID" value="CAF0804960.1"/>
    <property type="molecule type" value="Genomic_DNA"/>
</dbReference>
<protein>
    <submittedName>
        <fullName evidence="4">Uncharacterized protein</fullName>
    </submittedName>
</protein>
<evidence type="ECO:0000313" key="3">
    <source>
        <dbReference type="EMBL" id="CAF0804960.1"/>
    </source>
</evidence>
<keyword evidence="2" id="KW-0472">Membrane</keyword>
<dbReference type="EMBL" id="CAJOBB010000155">
    <property type="protein sequence ID" value="CAF3588392.1"/>
    <property type="molecule type" value="Genomic_DNA"/>
</dbReference>
<gene>
    <name evidence="3" type="ORF">IZO911_LOCUS7139</name>
    <name evidence="5" type="ORF">KXQ929_LOCUS4491</name>
    <name evidence="6" type="ORF">OKA104_LOCUS6129</name>
    <name evidence="4" type="ORF">VCS650_LOCUS11319</name>
</gene>
<name>A0A814CBA0_9BILA</name>
<feature type="transmembrane region" description="Helical" evidence="2">
    <location>
        <begin position="134"/>
        <end position="152"/>
    </location>
</feature>
<feature type="compositionally biased region" description="Pro residues" evidence="1">
    <location>
        <begin position="323"/>
        <end position="333"/>
    </location>
</feature>
<dbReference type="Proteomes" id="UP000663881">
    <property type="component" value="Unassembled WGS sequence"/>
</dbReference>
<evidence type="ECO:0000256" key="2">
    <source>
        <dbReference type="SAM" id="Phobius"/>
    </source>
</evidence>
<dbReference type="Proteomes" id="UP000663868">
    <property type="component" value="Unassembled WGS sequence"/>
</dbReference>
<keyword evidence="2" id="KW-1133">Transmembrane helix</keyword>
<evidence type="ECO:0000313" key="6">
    <source>
        <dbReference type="EMBL" id="CAF3591331.1"/>
    </source>
</evidence>
<dbReference type="Proteomes" id="UP000663891">
    <property type="component" value="Unassembled WGS sequence"/>
</dbReference>
<dbReference type="AlphaFoldDB" id="A0A814CBA0"/>
<reference evidence="4" key="1">
    <citation type="submission" date="2021-02" db="EMBL/GenBank/DDBJ databases">
        <authorList>
            <person name="Nowell W R."/>
        </authorList>
    </citation>
    <scope>NUCLEOTIDE SEQUENCE</scope>
</reference>
<dbReference type="EMBL" id="CAJOAY010000222">
    <property type="protein sequence ID" value="CAF3591331.1"/>
    <property type="molecule type" value="Genomic_DNA"/>
</dbReference>
<evidence type="ECO:0000256" key="1">
    <source>
        <dbReference type="SAM" id="MobiDB-lite"/>
    </source>
</evidence>
<dbReference type="EMBL" id="CAJNON010000084">
    <property type="protein sequence ID" value="CAF0937910.1"/>
    <property type="molecule type" value="Genomic_DNA"/>
</dbReference>
<evidence type="ECO:0000313" key="7">
    <source>
        <dbReference type="Proteomes" id="UP000663891"/>
    </source>
</evidence>
<keyword evidence="2" id="KW-0812">Transmembrane</keyword>
<dbReference type="PROSITE" id="PS51257">
    <property type="entry name" value="PROKAR_LIPOPROTEIN"/>
    <property type="match status" value="1"/>
</dbReference>